<evidence type="ECO:0000256" key="5">
    <source>
        <dbReference type="ARBA" id="ARBA00022777"/>
    </source>
</evidence>
<name>A0A8S1NU82_PARPR</name>
<evidence type="ECO:0000313" key="12">
    <source>
        <dbReference type="EMBL" id="CAD8094949.1"/>
    </source>
</evidence>
<dbReference type="PANTHER" id="PTHR43895">
    <property type="entry name" value="CALCIUM/CALMODULIN-DEPENDENT PROTEIN KINASE KINASE-RELATED"/>
    <property type="match status" value="1"/>
</dbReference>
<comment type="catalytic activity">
    <reaction evidence="7">
        <text>L-threonyl-[protein] + ATP = O-phospho-L-threonyl-[protein] + ADP + H(+)</text>
        <dbReference type="Rhea" id="RHEA:46608"/>
        <dbReference type="Rhea" id="RHEA-COMP:11060"/>
        <dbReference type="Rhea" id="RHEA-COMP:11605"/>
        <dbReference type="ChEBI" id="CHEBI:15378"/>
        <dbReference type="ChEBI" id="CHEBI:30013"/>
        <dbReference type="ChEBI" id="CHEBI:30616"/>
        <dbReference type="ChEBI" id="CHEBI:61977"/>
        <dbReference type="ChEBI" id="CHEBI:456216"/>
        <dbReference type="EC" id="2.7.11.1"/>
    </reaction>
</comment>
<dbReference type="InterPro" id="IPR017441">
    <property type="entry name" value="Protein_kinase_ATP_BS"/>
</dbReference>
<evidence type="ECO:0000259" key="11">
    <source>
        <dbReference type="PROSITE" id="PS50011"/>
    </source>
</evidence>
<dbReference type="PROSITE" id="PS00108">
    <property type="entry name" value="PROTEIN_KINASE_ST"/>
    <property type="match status" value="1"/>
</dbReference>
<keyword evidence="6 9" id="KW-0067">ATP-binding</keyword>
<evidence type="ECO:0000313" key="13">
    <source>
        <dbReference type="Proteomes" id="UP000688137"/>
    </source>
</evidence>
<dbReference type="EC" id="2.7.11.1" evidence="1"/>
<keyword evidence="13" id="KW-1185">Reference proteome</keyword>
<proteinExistence type="inferred from homology"/>
<dbReference type="Pfam" id="PF00069">
    <property type="entry name" value="Pkinase"/>
    <property type="match status" value="1"/>
</dbReference>
<dbReference type="OMA" id="RTILKGW"/>
<sequence length="283" mass="32813">MFVVTKIGQGYSADVQLVNRCGQLMAMKVFKQQQSSLYENEIKIMQLLSNIPGVIRVRECECDGCIMMDYAKQGNLLQYLKLRKFTEEFSRHYFKQIIQIISEIHKKGVAHRDLKLENILLDDNFNILICDFGYAINFLDAQGKRNKINTYVGSPSTAAPEIFLQQPYHGIEADLFQLGVILFQITSGFCPFQTANIKSDQVYQLIYRKQHNKFWEVQQVDFSPELKDLIIKLLAFNPNQRLSISEIEAHPWIQKCGVDDSLIVHEMSNRYQQILQTSEESEK</sequence>
<dbReference type="PROSITE" id="PS00107">
    <property type="entry name" value="PROTEIN_KINASE_ATP"/>
    <property type="match status" value="1"/>
</dbReference>
<keyword evidence="5" id="KW-0418">Kinase</keyword>
<accession>A0A8S1NU82</accession>
<evidence type="ECO:0000256" key="8">
    <source>
        <dbReference type="ARBA" id="ARBA00048679"/>
    </source>
</evidence>
<dbReference type="GO" id="GO:0007165">
    <property type="term" value="P:signal transduction"/>
    <property type="evidence" value="ECO:0007669"/>
    <property type="project" value="TreeGrafter"/>
</dbReference>
<keyword evidence="2 10" id="KW-0723">Serine/threonine-protein kinase</keyword>
<comment type="similarity">
    <text evidence="10">Belongs to the protein kinase superfamily.</text>
</comment>
<gene>
    <name evidence="12" type="ORF">PPRIM_AZ9-3.1.T0970113</name>
</gene>
<evidence type="ECO:0000256" key="7">
    <source>
        <dbReference type="ARBA" id="ARBA00047899"/>
    </source>
</evidence>
<keyword evidence="3" id="KW-0808">Transferase</keyword>
<comment type="caution">
    <text evidence="12">The sequence shown here is derived from an EMBL/GenBank/DDBJ whole genome shotgun (WGS) entry which is preliminary data.</text>
</comment>
<evidence type="ECO:0000256" key="10">
    <source>
        <dbReference type="RuleBase" id="RU000304"/>
    </source>
</evidence>
<feature type="domain" description="Protein kinase" evidence="11">
    <location>
        <begin position="1"/>
        <end position="253"/>
    </location>
</feature>
<evidence type="ECO:0000256" key="1">
    <source>
        <dbReference type="ARBA" id="ARBA00012513"/>
    </source>
</evidence>
<dbReference type="PANTHER" id="PTHR43895:SF32">
    <property type="entry name" value="SERINE_THREONINE-PROTEIN KINASE CHK1"/>
    <property type="match status" value="1"/>
</dbReference>
<organism evidence="12 13">
    <name type="scientific">Paramecium primaurelia</name>
    <dbReference type="NCBI Taxonomy" id="5886"/>
    <lineage>
        <taxon>Eukaryota</taxon>
        <taxon>Sar</taxon>
        <taxon>Alveolata</taxon>
        <taxon>Ciliophora</taxon>
        <taxon>Intramacronucleata</taxon>
        <taxon>Oligohymenophorea</taxon>
        <taxon>Peniculida</taxon>
        <taxon>Parameciidae</taxon>
        <taxon>Paramecium</taxon>
    </lineage>
</organism>
<dbReference type="SMART" id="SM00220">
    <property type="entry name" value="S_TKc"/>
    <property type="match status" value="1"/>
</dbReference>
<evidence type="ECO:0000256" key="9">
    <source>
        <dbReference type="PROSITE-ProRule" id="PRU10141"/>
    </source>
</evidence>
<dbReference type="InterPro" id="IPR008271">
    <property type="entry name" value="Ser/Thr_kinase_AS"/>
</dbReference>
<dbReference type="AlphaFoldDB" id="A0A8S1NU82"/>
<dbReference type="GO" id="GO:0004674">
    <property type="term" value="F:protein serine/threonine kinase activity"/>
    <property type="evidence" value="ECO:0007669"/>
    <property type="project" value="UniProtKB-KW"/>
</dbReference>
<protein>
    <recommendedName>
        <fullName evidence="1">non-specific serine/threonine protein kinase</fullName>
        <ecNumber evidence="1">2.7.11.1</ecNumber>
    </recommendedName>
</protein>
<dbReference type="PROSITE" id="PS50011">
    <property type="entry name" value="PROTEIN_KINASE_DOM"/>
    <property type="match status" value="1"/>
</dbReference>
<reference evidence="12" key="1">
    <citation type="submission" date="2021-01" db="EMBL/GenBank/DDBJ databases">
        <authorList>
            <consortium name="Genoscope - CEA"/>
            <person name="William W."/>
        </authorList>
    </citation>
    <scope>NUCLEOTIDE SEQUENCE</scope>
</reference>
<evidence type="ECO:0000256" key="2">
    <source>
        <dbReference type="ARBA" id="ARBA00022527"/>
    </source>
</evidence>
<dbReference type="GO" id="GO:0005524">
    <property type="term" value="F:ATP binding"/>
    <property type="evidence" value="ECO:0007669"/>
    <property type="project" value="UniProtKB-UniRule"/>
</dbReference>
<keyword evidence="4 9" id="KW-0547">Nucleotide-binding</keyword>
<dbReference type="EMBL" id="CAJJDM010000100">
    <property type="protein sequence ID" value="CAD8094949.1"/>
    <property type="molecule type" value="Genomic_DNA"/>
</dbReference>
<evidence type="ECO:0000256" key="6">
    <source>
        <dbReference type="ARBA" id="ARBA00022840"/>
    </source>
</evidence>
<evidence type="ECO:0000256" key="3">
    <source>
        <dbReference type="ARBA" id="ARBA00022679"/>
    </source>
</evidence>
<evidence type="ECO:0000256" key="4">
    <source>
        <dbReference type="ARBA" id="ARBA00022741"/>
    </source>
</evidence>
<comment type="catalytic activity">
    <reaction evidence="8">
        <text>L-seryl-[protein] + ATP = O-phospho-L-seryl-[protein] + ADP + H(+)</text>
        <dbReference type="Rhea" id="RHEA:17989"/>
        <dbReference type="Rhea" id="RHEA-COMP:9863"/>
        <dbReference type="Rhea" id="RHEA-COMP:11604"/>
        <dbReference type="ChEBI" id="CHEBI:15378"/>
        <dbReference type="ChEBI" id="CHEBI:29999"/>
        <dbReference type="ChEBI" id="CHEBI:30616"/>
        <dbReference type="ChEBI" id="CHEBI:83421"/>
        <dbReference type="ChEBI" id="CHEBI:456216"/>
        <dbReference type="EC" id="2.7.11.1"/>
    </reaction>
</comment>
<dbReference type="Proteomes" id="UP000688137">
    <property type="component" value="Unassembled WGS sequence"/>
</dbReference>
<feature type="binding site" evidence="9">
    <location>
        <position position="28"/>
    </location>
    <ligand>
        <name>ATP</name>
        <dbReference type="ChEBI" id="CHEBI:30616"/>
    </ligand>
</feature>
<dbReference type="InterPro" id="IPR000719">
    <property type="entry name" value="Prot_kinase_dom"/>
</dbReference>